<keyword evidence="2" id="KW-0808">Transferase</keyword>
<organism evidence="2 3">
    <name type="scientific">Glaciihabitans arcticus</name>
    <dbReference type="NCBI Taxonomy" id="2668039"/>
    <lineage>
        <taxon>Bacteria</taxon>
        <taxon>Bacillati</taxon>
        <taxon>Actinomycetota</taxon>
        <taxon>Actinomycetes</taxon>
        <taxon>Micrococcales</taxon>
        <taxon>Microbacteriaceae</taxon>
        <taxon>Glaciihabitans</taxon>
    </lineage>
</organism>
<dbReference type="GO" id="GO:0016740">
    <property type="term" value="F:transferase activity"/>
    <property type="evidence" value="ECO:0007669"/>
    <property type="project" value="UniProtKB-KW"/>
</dbReference>
<reference evidence="3" key="1">
    <citation type="submission" date="2019-02" db="EMBL/GenBank/DDBJ databases">
        <title>Glaciihabitans arcticus sp. nov., a psychrotolerant bacterium isolated from polar soil.</title>
        <authorList>
            <person name="Dahal R.H."/>
        </authorList>
    </citation>
    <scope>NUCLEOTIDE SEQUENCE [LARGE SCALE GENOMIC DNA]</scope>
    <source>
        <strain evidence="3">RP-3-7</strain>
    </source>
</reference>
<dbReference type="InterPro" id="IPR001173">
    <property type="entry name" value="Glyco_trans_2-like"/>
</dbReference>
<comment type="caution">
    <text evidence="2">The sequence shown here is derived from an EMBL/GenBank/DDBJ whole genome shotgun (WGS) entry which is preliminary data.</text>
</comment>
<protein>
    <submittedName>
        <fullName evidence="2">Glycosyltransferase family 2 protein</fullName>
    </submittedName>
</protein>
<evidence type="ECO:0000259" key="1">
    <source>
        <dbReference type="Pfam" id="PF00535"/>
    </source>
</evidence>
<dbReference type="Proteomes" id="UP000294194">
    <property type="component" value="Unassembled WGS sequence"/>
</dbReference>
<evidence type="ECO:0000313" key="2">
    <source>
        <dbReference type="EMBL" id="TBN55942.1"/>
    </source>
</evidence>
<feature type="domain" description="Glycosyltransferase 2-like" evidence="1">
    <location>
        <begin position="4"/>
        <end position="122"/>
    </location>
</feature>
<dbReference type="PANTHER" id="PTHR43685:SF2">
    <property type="entry name" value="GLYCOSYLTRANSFERASE 2-LIKE DOMAIN-CONTAINING PROTEIN"/>
    <property type="match status" value="1"/>
</dbReference>
<proteinExistence type="predicted"/>
<evidence type="ECO:0000313" key="3">
    <source>
        <dbReference type="Proteomes" id="UP000294194"/>
    </source>
</evidence>
<gene>
    <name evidence="2" type="ORF">EYE40_00205</name>
</gene>
<accession>A0A4Q9GME3</accession>
<dbReference type="CDD" id="cd04196">
    <property type="entry name" value="GT_2_like_d"/>
    <property type="match status" value="1"/>
</dbReference>
<dbReference type="InterPro" id="IPR050834">
    <property type="entry name" value="Glycosyltransf_2"/>
</dbReference>
<keyword evidence="3" id="KW-1185">Reference proteome</keyword>
<dbReference type="Pfam" id="PF00535">
    <property type="entry name" value="Glycos_transf_2"/>
    <property type="match status" value="1"/>
</dbReference>
<dbReference type="EMBL" id="SISG01000001">
    <property type="protein sequence ID" value="TBN55942.1"/>
    <property type="molecule type" value="Genomic_DNA"/>
</dbReference>
<dbReference type="InterPro" id="IPR029044">
    <property type="entry name" value="Nucleotide-diphossugar_trans"/>
</dbReference>
<name>A0A4Q9GME3_9MICO</name>
<dbReference type="SUPFAM" id="SSF53448">
    <property type="entry name" value="Nucleotide-diphospho-sugar transferases"/>
    <property type="match status" value="1"/>
</dbReference>
<dbReference type="AlphaFoldDB" id="A0A4Q9GME3"/>
<dbReference type="Gene3D" id="3.90.550.10">
    <property type="entry name" value="Spore Coat Polysaccharide Biosynthesis Protein SpsA, Chain A"/>
    <property type="match status" value="1"/>
</dbReference>
<sequence>MKISVALCTHNGAAYVAQQVESILAQTLQPSQIVLSDDASTDSTVAIVRELVERHPHIAFTVFENNPALRVTKNFEQAMLASTGDLVALSDQDDVWHPERLATIAALFEQRPEVLLVHSDASLVDGEGAPLGTGLFESLEIADSELEAIDDGRTLDVLLRRNVVTGATTVVRRELVATAAPFPESWVHDEWLAAIAAATGRTAVIRAQLVDYRQHGANQIGARRLSALEKARKLGVPREERNRGLVARASDLVQQLEALDVTAEVLQKARAKLAHERARYALPAFRLARVASTVRALARGDYNRYSRGTLDAVRDLVQPAR</sequence>
<dbReference type="RefSeq" id="WP_130980053.1">
    <property type="nucleotide sequence ID" value="NZ_SISG01000001.1"/>
</dbReference>
<dbReference type="PANTHER" id="PTHR43685">
    <property type="entry name" value="GLYCOSYLTRANSFERASE"/>
    <property type="match status" value="1"/>
</dbReference>